<keyword evidence="2" id="KW-0489">Methyltransferase</keyword>
<dbReference type="Gene3D" id="3.40.50.150">
    <property type="entry name" value="Vaccinia Virus protein VP39"/>
    <property type="match status" value="1"/>
</dbReference>
<sequence length="294" mass="31661">MDIASRRRSISKSSRSVAAAVTLIAVAIAGCTTPSQTASQAASSAASAMSLDAAIGGPQRTDKARARDAYRHPKETLQFFGLSPTQTVLEIAPGGGWYTDILAPYLRDGGHLYEAQYRSTLPELDNEERATDATFLRKLAAAPNTYGNVTVGTLRAGELSGFDARGRFDRVLTFRNIHNWIKDGQLDANLRAFHSALKPGGELGVEEHRARPGASVQQMIDSGYVTEAFVIEHAQAAGFVLAARSEINANARDTTDHPHGVWSLPPTYKGGDTDRATYAAIGESDRMTLRFVKP</sequence>
<dbReference type="RefSeq" id="WP_062640149.1">
    <property type="nucleotide sequence ID" value="NZ_FCOG02000075.1"/>
</dbReference>
<evidence type="ECO:0000256" key="1">
    <source>
        <dbReference type="SAM" id="SignalP"/>
    </source>
</evidence>
<dbReference type="AlphaFoldDB" id="A0A7Z7N0D2"/>
<dbReference type="OrthoDB" id="9801692at2"/>
<keyword evidence="3" id="KW-1185">Reference proteome</keyword>
<reference evidence="2 3" key="1">
    <citation type="submission" date="2017-09" db="EMBL/GenBank/DDBJ databases">
        <authorList>
            <person name="Varghese N."/>
            <person name="Submissions S."/>
        </authorList>
    </citation>
    <scope>NUCLEOTIDE SEQUENCE [LARGE SCALE GENOMIC DNA]</scope>
    <source>
        <strain evidence="2 3">OK806</strain>
    </source>
</reference>
<dbReference type="GO" id="GO:0032259">
    <property type="term" value="P:methylation"/>
    <property type="evidence" value="ECO:0007669"/>
    <property type="project" value="UniProtKB-KW"/>
</dbReference>
<dbReference type="SUPFAM" id="SSF53335">
    <property type="entry name" value="S-adenosyl-L-methionine-dependent methyltransferases"/>
    <property type="match status" value="1"/>
</dbReference>
<dbReference type="PROSITE" id="PS51257">
    <property type="entry name" value="PROKAR_LIPOPROTEIN"/>
    <property type="match status" value="1"/>
</dbReference>
<dbReference type="InterPro" id="IPR029063">
    <property type="entry name" value="SAM-dependent_MTases_sf"/>
</dbReference>
<dbReference type="EMBL" id="OCSU01000001">
    <property type="protein sequence ID" value="SOE53133.1"/>
    <property type="molecule type" value="Genomic_DNA"/>
</dbReference>
<name>A0A7Z7N0D2_9BURK</name>
<evidence type="ECO:0000313" key="3">
    <source>
        <dbReference type="Proteomes" id="UP000219522"/>
    </source>
</evidence>
<feature type="chain" id="PRO_5031486027" evidence="1">
    <location>
        <begin position="30"/>
        <end position="294"/>
    </location>
</feature>
<keyword evidence="2" id="KW-0808">Transferase</keyword>
<dbReference type="Proteomes" id="UP000219522">
    <property type="component" value="Unassembled WGS sequence"/>
</dbReference>
<dbReference type="InterPro" id="IPR016980">
    <property type="entry name" value="S-AdoMet-dep_MeTrfase_Alr7345"/>
</dbReference>
<comment type="caution">
    <text evidence="2">The sequence shown here is derived from an EMBL/GenBank/DDBJ whole genome shotgun (WGS) entry which is preliminary data.</text>
</comment>
<gene>
    <name evidence="2" type="ORF">SAMN05446927_0598</name>
</gene>
<accession>A0A7Z7N0D2</accession>
<dbReference type="GO" id="GO:0008168">
    <property type="term" value="F:methyltransferase activity"/>
    <property type="evidence" value="ECO:0007669"/>
    <property type="project" value="UniProtKB-KW"/>
</dbReference>
<protein>
    <submittedName>
        <fullName evidence="2">Predicted methyltransferase</fullName>
    </submittedName>
</protein>
<evidence type="ECO:0000313" key="2">
    <source>
        <dbReference type="EMBL" id="SOE53133.1"/>
    </source>
</evidence>
<dbReference type="PIRSF" id="PIRSF031679">
    <property type="entry name" value="Mtase_Alr7345_prd"/>
    <property type="match status" value="1"/>
</dbReference>
<organism evidence="2 3">
    <name type="scientific">Caballeronia arationis</name>
    <dbReference type="NCBI Taxonomy" id="1777142"/>
    <lineage>
        <taxon>Bacteria</taxon>
        <taxon>Pseudomonadati</taxon>
        <taxon>Pseudomonadota</taxon>
        <taxon>Betaproteobacteria</taxon>
        <taxon>Burkholderiales</taxon>
        <taxon>Burkholderiaceae</taxon>
        <taxon>Caballeronia</taxon>
    </lineage>
</organism>
<feature type="signal peptide" evidence="1">
    <location>
        <begin position="1"/>
        <end position="29"/>
    </location>
</feature>
<keyword evidence="1" id="KW-0732">Signal</keyword>
<proteinExistence type="predicted"/>